<feature type="domain" description="Fibrinogen C-terminal" evidence="6">
    <location>
        <begin position="265"/>
        <end position="556"/>
    </location>
</feature>
<dbReference type="GO" id="GO:0030674">
    <property type="term" value="F:protein-macromolecule adaptor activity"/>
    <property type="evidence" value="ECO:0007669"/>
    <property type="project" value="TreeGrafter"/>
</dbReference>
<dbReference type="GO" id="GO:0034116">
    <property type="term" value="P:positive regulation of heterotypic cell-cell adhesion"/>
    <property type="evidence" value="ECO:0007669"/>
    <property type="project" value="TreeGrafter"/>
</dbReference>
<protein>
    <recommendedName>
        <fullName evidence="6">Fibrinogen C-terminal domain-containing protein</fullName>
    </recommendedName>
</protein>
<dbReference type="InterPro" id="IPR020837">
    <property type="entry name" value="Fibrinogen_CS"/>
</dbReference>
<evidence type="ECO:0000313" key="7">
    <source>
        <dbReference type="EMBL" id="CBY39359.1"/>
    </source>
</evidence>
<evidence type="ECO:0000256" key="2">
    <source>
        <dbReference type="ARBA" id="ARBA00022525"/>
    </source>
</evidence>
<dbReference type="InterPro" id="IPR036056">
    <property type="entry name" value="Fibrinogen-like_C"/>
</dbReference>
<feature type="region of interest" description="Disordered" evidence="5">
    <location>
        <begin position="574"/>
        <end position="613"/>
    </location>
</feature>
<dbReference type="InterPro" id="IPR002181">
    <property type="entry name" value="Fibrinogen_a/b/g_C_dom"/>
</dbReference>
<dbReference type="Gene3D" id="3.90.215.10">
    <property type="entry name" value="Gamma Fibrinogen, chain A, domain 1"/>
    <property type="match status" value="2"/>
</dbReference>
<dbReference type="EMBL" id="FN655509">
    <property type="protein sequence ID" value="CBY39359.1"/>
    <property type="molecule type" value="Genomic_DNA"/>
</dbReference>
<feature type="domain" description="Fibrinogen C-terminal" evidence="6">
    <location>
        <begin position="22"/>
        <end position="260"/>
    </location>
</feature>
<dbReference type="InterPro" id="IPR014716">
    <property type="entry name" value="Fibrinogen_a/b/g_C_1"/>
</dbReference>
<sequence>MAFAPRYGGNSAFLRTNTLVCENFRVMGENCNDIWDRASRNNRPKSGIYKIQMPGLDAKDVHCVFDQGSPKTVIQKRTTGDLNFNRDWRDYKYGFSTNCNLKEYWIGLEYIHALTNAGFNNLRIDLERWNGEEGTVTYGNFDIASERDQYRLNSVGTGFGDQGYSQYDKQDTDHESMAFSTYDRDNDLYEEGNCAREDGSGWWFNRCSAANLNGKHYGKRSSAFKAKNDASFDDGILWMTWTQNKFESLTGTTMMLGGIDINKNPLDSPTLDNCQAHADSLFLKEKLNEQNAEDFNGVYKIWADRYRRISKEVECKFYVKLDTPCGLTLIQKRKDGSEDFNRNWADYKKGFGFDVVANRGPRPGKSLGEGVTEGWLGNDAIWHLTNNLNSQGLLVEMDRKYDPRTKSDNSAACRYNEFKIGDERSRYTLTNINGYSSVSGNPGDAFAGADFGREGWGNDREITQHRGMKFSTKDQDNDADEYYHCAKQDKSGWWFNGCSAVNLNGHYYSSGVVEGGSKGSQMTATEEFDDGILWETWTASKWESLTATRMYVGDSDIMNVIFTWESASTIYPDDCDREDSSTKNGCNEDPTNYSEYNYENRNGKPDYDDFYSN</sequence>
<dbReference type="GO" id="GO:0005577">
    <property type="term" value="C:fibrinogen complex"/>
    <property type="evidence" value="ECO:0007669"/>
    <property type="project" value="TreeGrafter"/>
</dbReference>
<keyword evidence="2" id="KW-0964">Secreted</keyword>
<evidence type="ECO:0000256" key="1">
    <source>
        <dbReference type="ARBA" id="ARBA00004613"/>
    </source>
</evidence>
<dbReference type="Gene3D" id="4.10.530.10">
    <property type="entry name" value="Gamma-fibrinogen Carboxyl Terminal Fragment, domain 2"/>
    <property type="match status" value="1"/>
</dbReference>
<evidence type="ECO:0000256" key="4">
    <source>
        <dbReference type="ARBA" id="ARBA00023180"/>
    </source>
</evidence>
<organism evidence="7">
    <name type="scientific">Oikopleura dioica</name>
    <name type="common">Tunicate</name>
    <dbReference type="NCBI Taxonomy" id="34765"/>
    <lineage>
        <taxon>Eukaryota</taxon>
        <taxon>Metazoa</taxon>
        <taxon>Chordata</taxon>
        <taxon>Tunicata</taxon>
        <taxon>Appendicularia</taxon>
        <taxon>Copelata</taxon>
        <taxon>Oikopleuridae</taxon>
        <taxon>Oikopleura</taxon>
    </lineage>
</organism>
<dbReference type="PANTHER" id="PTHR47221:SF5">
    <property type="entry name" value="FIBRINOGEN C-TERMINAL DOMAIN-CONTAINING PROTEIN"/>
    <property type="match status" value="1"/>
</dbReference>
<dbReference type="PROSITE" id="PS00514">
    <property type="entry name" value="FIBRINOGEN_C_1"/>
    <property type="match status" value="1"/>
</dbReference>
<dbReference type="PANTHER" id="PTHR47221">
    <property type="entry name" value="FIBRINOGEN ALPHA CHAIN"/>
    <property type="match status" value="1"/>
</dbReference>
<dbReference type="PROSITE" id="PS51406">
    <property type="entry name" value="FIBRINOGEN_C_2"/>
    <property type="match status" value="2"/>
</dbReference>
<name>E4YV74_OIKDI</name>
<dbReference type="GO" id="GO:0005201">
    <property type="term" value="F:extracellular matrix structural constituent"/>
    <property type="evidence" value="ECO:0007669"/>
    <property type="project" value="TreeGrafter"/>
</dbReference>
<proteinExistence type="predicted"/>
<dbReference type="SUPFAM" id="SSF56496">
    <property type="entry name" value="Fibrinogen C-terminal domain-like"/>
    <property type="match status" value="2"/>
</dbReference>
<comment type="subcellular location">
    <subcellularLocation>
        <location evidence="1">Secreted</location>
    </subcellularLocation>
</comment>
<dbReference type="Proteomes" id="UP000011014">
    <property type="component" value="Unassembled WGS sequence"/>
</dbReference>
<dbReference type="InterPro" id="IPR037579">
    <property type="entry name" value="FIB_ANG-like"/>
</dbReference>
<evidence type="ECO:0000256" key="3">
    <source>
        <dbReference type="ARBA" id="ARBA00023157"/>
    </source>
</evidence>
<feature type="compositionally biased region" description="Polar residues" evidence="5">
    <location>
        <begin position="582"/>
        <end position="600"/>
    </location>
</feature>
<dbReference type="AlphaFoldDB" id="E4YV74"/>
<keyword evidence="4" id="KW-0325">Glycoprotein</keyword>
<dbReference type="SMART" id="SM00186">
    <property type="entry name" value="FBG"/>
    <property type="match status" value="2"/>
</dbReference>
<accession>E4YV74</accession>
<keyword evidence="3" id="KW-1015">Disulfide bond</keyword>
<gene>
    <name evidence="7" type="ORF">GSOID_T00019924001</name>
</gene>
<reference evidence="7" key="1">
    <citation type="journal article" date="2010" name="Science">
        <title>Plasticity of animal genome architecture unmasked by rapid evolution of a pelagic tunicate.</title>
        <authorList>
            <person name="Denoeud F."/>
            <person name="Henriet S."/>
            <person name="Mungpakdee S."/>
            <person name="Aury J.M."/>
            <person name="Da Silva C."/>
            <person name="Brinkmann H."/>
            <person name="Mikhaleva J."/>
            <person name="Olsen L.C."/>
            <person name="Jubin C."/>
            <person name="Canestro C."/>
            <person name="Bouquet J.M."/>
            <person name="Danks G."/>
            <person name="Poulain J."/>
            <person name="Campsteijn C."/>
            <person name="Adamski M."/>
            <person name="Cross I."/>
            <person name="Yadetie F."/>
            <person name="Muffato M."/>
            <person name="Louis A."/>
            <person name="Butcher S."/>
            <person name="Tsagkogeorga G."/>
            <person name="Konrad A."/>
            <person name="Singh S."/>
            <person name="Jensen M.F."/>
            <person name="Cong E.H."/>
            <person name="Eikeseth-Otteraa H."/>
            <person name="Noel B."/>
            <person name="Anthouard V."/>
            <person name="Porcel B.M."/>
            <person name="Kachouri-Lafond R."/>
            <person name="Nishino A."/>
            <person name="Ugolini M."/>
            <person name="Chourrout P."/>
            <person name="Nishida H."/>
            <person name="Aasland R."/>
            <person name="Huzurbazar S."/>
            <person name="Westhof E."/>
            <person name="Delsuc F."/>
            <person name="Lehrach H."/>
            <person name="Reinhardt R."/>
            <person name="Weissenbach J."/>
            <person name="Roy S.W."/>
            <person name="Artiguenave F."/>
            <person name="Postlethwait J.H."/>
            <person name="Manak J.R."/>
            <person name="Thompson E.M."/>
            <person name="Jaillon O."/>
            <person name="Du Pasquier L."/>
            <person name="Boudinot P."/>
            <person name="Liberles D.A."/>
            <person name="Volff J.N."/>
            <person name="Philippe H."/>
            <person name="Lenhard B."/>
            <person name="Roest Crollius H."/>
            <person name="Wincker P."/>
            <person name="Chourrout D."/>
        </authorList>
    </citation>
    <scope>NUCLEOTIDE SEQUENCE [LARGE SCALE GENOMIC DNA]</scope>
</reference>
<evidence type="ECO:0000256" key="5">
    <source>
        <dbReference type="SAM" id="MobiDB-lite"/>
    </source>
</evidence>
<evidence type="ECO:0000259" key="6">
    <source>
        <dbReference type="PROSITE" id="PS51406"/>
    </source>
</evidence>
<dbReference type="Pfam" id="PF00147">
    <property type="entry name" value="Fibrinogen_C"/>
    <property type="match status" value="2"/>
</dbReference>